<evidence type="ECO:0000259" key="2">
    <source>
        <dbReference type="Pfam" id="PF13115"/>
    </source>
</evidence>
<dbReference type="PATRIC" id="fig|1246626.3.peg.445"/>
<dbReference type="KEGG" id="ble:BleG1_0457"/>
<dbReference type="OrthoDB" id="2679563at2"/>
<dbReference type="EMBL" id="CP003923">
    <property type="protein sequence ID" value="AIC93065.1"/>
    <property type="molecule type" value="Genomic_DNA"/>
</dbReference>
<keyword evidence="1" id="KW-0732">Signal</keyword>
<dbReference type="Proteomes" id="UP000027142">
    <property type="component" value="Chromosome"/>
</dbReference>
<dbReference type="STRING" id="1246626.BleG1_0457"/>
<dbReference type="Pfam" id="PF13115">
    <property type="entry name" value="YtkA"/>
    <property type="match status" value="1"/>
</dbReference>
<accession>A0A060LST5</accession>
<evidence type="ECO:0000313" key="3">
    <source>
        <dbReference type="EMBL" id="AIC93065.1"/>
    </source>
</evidence>
<feature type="signal peptide" evidence="1">
    <location>
        <begin position="1"/>
        <end position="23"/>
    </location>
</feature>
<keyword evidence="4" id="KW-1185">Reference proteome</keyword>
<proteinExistence type="predicted"/>
<feature type="chain" id="PRO_5039382826" description="YtkA-like domain-containing protein" evidence="1">
    <location>
        <begin position="24"/>
        <end position="152"/>
    </location>
</feature>
<dbReference type="eggNOG" id="ENOG5032WI6">
    <property type="taxonomic scope" value="Bacteria"/>
</dbReference>
<protein>
    <recommendedName>
        <fullName evidence="2">YtkA-like domain-containing protein</fullName>
    </recommendedName>
</protein>
<organism evidence="3 4">
    <name type="scientific">Shouchella lehensis G1</name>
    <dbReference type="NCBI Taxonomy" id="1246626"/>
    <lineage>
        <taxon>Bacteria</taxon>
        <taxon>Bacillati</taxon>
        <taxon>Bacillota</taxon>
        <taxon>Bacilli</taxon>
        <taxon>Bacillales</taxon>
        <taxon>Bacillaceae</taxon>
        <taxon>Shouchella</taxon>
    </lineage>
</organism>
<gene>
    <name evidence="3" type="ORF">BleG1_0457</name>
</gene>
<dbReference type="AlphaFoldDB" id="A0A060LST5"/>
<feature type="domain" description="YtkA-like" evidence="2">
    <location>
        <begin position="31"/>
        <end position="107"/>
    </location>
</feature>
<evidence type="ECO:0000313" key="4">
    <source>
        <dbReference type="Proteomes" id="UP000027142"/>
    </source>
</evidence>
<name>A0A060LST5_9BACI</name>
<sequence>MRLFFTIMSMTVFLSACSFTSHNPEAYTEFQPLQVRVELPDSVSEGGKQTIYASVSQGEEEITDADLVRFEVWSNNHEQHEYVTATSEGNGIYAVEIDFTQEGLYFAKAFTQVDDLYAMPTKRFAVGKITPEEAEYLLNGSSQPFSNDHAHH</sequence>
<dbReference type="PROSITE" id="PS51257">
    <property type="entry name" value="PROKAR_LIPOPROTEIN"/>
    <property type="match status" value="1"/>
</dbReference>
<dbReference type="RefSeq" id="WP_038476705.1">
    <property type="nucleotide sequence ID" value="NZ_CP003923.1"/>
</dbReference>
<dbReference type="HOGENOM" id="CLU_141469_1_0_9"/>
<evidence type="ECO:0000256" key="1">
    <source>
        <dbReference type="SAM" id="SignalP"/>
    </source>
</evidence>
<dbReference type="InterPro" id="IPR032693">
    <property type="entry name" value="YtkA-like_dom"/>
</dbReference>
<reference evidence="3 4" key="1">
    <citation type="journal article" date="2014" name="Gene">
        <title>A comparative genomic analysis of the alkalitolerant soil bacterium Bacillus lehensis G1.</title>
        <authorList>
            <person name="Noor Y.M."/>
            <person name="Samsulrizal N.H."/>
            <person name="Jema'on N.A."/>
            <person name="Low K.O."/>
            <person name="Ramli A.N."/>
            <person name="Alias N.I."/>
            <person name="Damis S.I."/>
            <person name="Fuzi S.F."/>
            <person name="Isa M.N."/>
            <person name="Murad A.M."/>
            <person name="Raih M.F."/>
            <person name="Bakar F.D."/>
            <person name="Najimudin N."/>
            <person name="Mahadi N.M."/>
            <person name="Illias R.M."/>
        </authorList>
    </citation>
    <scope>NUCLEOTIDE SEQUENCE [LARGE SCALE GENOMIC DNA]</scope>
    <source>
        <strain evidence="3 4">G1</strain>
    </source>
</reference>